<proteinExistence type="predicted"/>
<dbReference type="EMBL" id="GGFM01010653">
    <property type="protein sequence ID" value="MBW31404.1"/>
    <property type="molecule type" value="Transcribed_RNA"/>
</dbReference>
<evidence type="ECO:0000256" key="1">
    <source>
        <dbReference type="SAM" id="SignalP"/>
    </source>
</evidence>
<organism evidence="2">
    <name type="scientific">Anopheles braziliensis</name>
    <dbReference type="NCBI Taxonomy" id="58242"/>
    <lineage>
        <taxon>Eukaryota</taxon>
        <taxon>Metazoa</taxon>
        <taxon>Ecdysozoa</taxon>
        <taxon>Arthropoda</taxon>
        <taxon>Hexapoda</taxon>
        <taxon>Insecta</taxon>
        <taxon>Pterygota</taxon>
        <taxon>Neoptera</taxon>
        <taxon>Endopterygota</taxon>
        <taxon>Diptera</taxon>
        <taxon>Nematocera</taxon>
        <taxon>Culicoidea</taxon>
        <taxon>Culicidae</taxon>
        <taxon>Anophelinae</taxon>
        <taxon>Anopheles</taxon>
    </lineage>
</organism>
<sequence>MMRNIYFHFNDLLLLLFVFIRWPRGSNLRRITQQNNIHGTLILFPKFTDMIDTGGRCKRCSLTRRALLGCRMKITLD</sequence>
<feature type="chain" id="PRO_5014843945" evidence="1">
    <location>
        <begin position="29"/>
        <end position="77"/>
    </location>
</feature>
<evidence type="ECO:0000313" key="2">
    <source>
        <dbReference type="EMBL" id="MBW31404.1"/>
    </source>
</evidence>
<keyword evidence="1" id="KW-0732">Signal</keyword>
<dbReference type="AlphaFoldDB" id="A0A2M3ZS59"/>
<accession>A0A2M3ZS59</accession>
<reference evidence="2" key="1">
    <citation type="submission" date="2018-01" db="EMBL/GenBank/DDBJ databases">
        <title>An insight into the sialome of Amazonian anophelines.</title>
        <authorList>
            <person name="Ribeiro J.M."/>
            <person name="Scarpassa V."/>
            <person name="Calvo E."/>
        </authorList>
    </citation>
    <scope>NUCLEOTIDE SEQUENCE</scope>
    <source>
        <tissue evidence="2">Salivary glands</tissue>
    </source>
</reference>
<name>A0A2M3ZS59_9DIPT</name>
<feature type="signal peptide" evidence="1">
    <location>
        <begin position="1"/>
        <end position="28"/>
    </location>
</feature>
<protein>
    <submittedName>
        <fullName evidence="2">Putative secreted peptide</fullName>
    </submittedName>
</protein>